<evidence type="ECO:0000313" key="3">
    <source>
        <dbReference type="EMBL" id="MBW0469500.1"/>
    </source>
</evidence>
<dbReference type="AlphaFoldDB" id="A0A9Q3BRG8"/>
<dbReference type="Proteomes" id="UP000765509">
    <property type="component" value="Unassembled WGS sequence"/>
</dbReference>
<reference evidence="3" key="1">
    <citation type="submission" date="2021-03" db="EMBL/GenBank/DDBJ databases">
        <title>Draft genome sequence of rust myrtle Austropuccinia psidii MF-1, a brazilian biotype.</title>
        <authorList>
            <person name="Quecine M.C."/>
            <person name="Pachon D.M.R."/>
            <person name="Bonatelli M.L."/>
            <person name="Correr F.H."/>
            <person name="Franceschini L.M."/>
            <person name="Leite T.F."/>
            <person name="Margarido G.R.A."/>
            <person name="Almeida C.A."/>
            <person name="Ferrarezi J.A."/>
            <person name="Labate C.A."/>
        </authorList>
    </citation>
    <scope>NUCLEOTIDE SEQUENCE</scope>
    <source>
        <strain evidence="3">MF-1</strain>
    </source>
</reference>
<feature type="domain" description="Globin-sensor" evidence="2">
    <location>
        <begin position="16"/>
        <end position="210"/>
    </location>
</feature>
<dbReference type="Pfam" id="PF11563">
    <property type="entry name" value="Protoglobin"/>
    <property type="match status" value="1"/>
</dbReference>
<dbReference type="Gene3D" id="1.10.490.10">
    <property type="entry name" value="Globins"/>
    <property type="match status" value="1"/>
</dbReference>
<keyword evidence="4" id="KW-1185">Reference proteome</keyword>
<dbReference type="InterPro" id="IPR012292">
    <property type="entry name" value="Globin/Proto"/>
</dbReference>
<comment type="caution">
    <text evidence="3">The sequence shown here is derived from an EMBL/GenBank/DDBJ whole genome shotgun (WGS) entry which is preliminary data.</text>
</comment>
<evidence type="ECO:0000259" key="2">
    <source>
        <dbReference type="Pfam" id="PF11563"/>
    </source>
</evidence>
<evidence type="ECO:0000313" key="4">
    <source>
        <dbReference type="Proteomes" id="UP000765509"/>
    </source>
</evidence>
<dbReference type="EMBL" id="AVOT02002205">
    <property type="protein sequence ID" value="MBW0469500.1"/>
    <property type="molecule type" value="Genomic_DNA"/>
</dbReference>
<feature type="compositionally biased region" description="Low complexity" evidence="1">
    <location>
        <begin position="284"/>
        <end position="301"/>
    </location>
</feature>
<gene>
    <name evidence="3" type="ORF">O181_009215</name>
</gene>
<sequence>MDPETVTRSALASDLESRVRYMKDFLDFTAEDCQIMKEIKPIAKPLVPEIVASAYNKLLSYACCRMAFFPRKDGSQGTHSTCEDLIRSTSHLSLDSTHIKLRRNILEKWIMKICTADYQQLEIFEFFDKVGIQHTGGERVFTEKKSPVYVDYIHLAMVLGYITDKMTGAILALPTLTWPMEKKTRAVRALHKIAWMHNDLLARHHMEEAREESPDIPKSPDEVFTPHNRKAYYNNVFVNQSSNAKTTPYPIHIKDGPFQSSLIRVDEAATKEVAPSPFYTQPHSRFSLDTSSLSSEGGSISMKESSIENSPKPDPVYFTRKKKPSQKSLKVSLDVETCNFLP</sequence>
<dbReference type="GO" id="GO:0019825">
    <property type="term" value="F:oxygen binding"/>
    <property type="evidence" value="ECO:0007669"/>
    <property type="project" value="InterPro"/>
</dbReference>
<dbReference type="PANTHER" id="PTHR42071:SF1">
    <property type="entry name" value="GLOBIN-SENSOR DOMAIN-CONTAINING PROTEIN"/>
    <property type="match status" value="1"/>
</dbReference>
<name>A0A9Q3BRG8_9BASI</name>
<accession>A0A9Q3BRG8</accession>
<dbReference type="OrthoDB" id="10027058at2759"/>
<proteinExistence type="predicted"/>
<dbReference type="PANTHER" id="PTHR42071">
    <property type="entry name" value="PROTOGLOBIN DOMAIN-CONTAINING PROTEIN"/>
    <property type="match status" value="1"/>
</dbReference>
<feature type="region of interest" description="Disordered" evidence="1">
    <location>
        <begin position="276"/>
        <end position="321"/>
    </location>
</feature>
<dbReference type="InterPro" id="IPR044398">
    <property type="entry name" value="Globin-sensor_dom"/>
</dbReference>
<evidence type="ECO:0000256" key="1">
    <source>
        <dbReference type="SAM" id="MobiDB-lite"/>
    </source>
</evidence>
<dbReference type="GO" id="GO:0020037">
    <property type="term" value="F:heme binding"/>
    <property type="evidence" value="ECO:0007669"/>
    <property type="project" value="InterPro"/>
</dbReference>
<protein>
    <recommendedName>
        <fullName evidence="2">Globin-sensor domain-containing protein</fullName>
    </recommendedName>
</protein>
<organism evidence="3 4">
    <name type="scientific">Austropuccinia psidii MF-1</name>
    <dbReference type="NCBI Taxonomy" id="1389203"/>
    <lineage>
        <taxon>Eukaryota</taxon>
        <taxon>Fungi</taxon>
        <taxon>Dikarya</taxon>
        <taxon>Basidiomycota</taxon>
        <taxon>Pucciniomycotina</taxon>
        <taxon>Pucciniomycetes</taxon>
        <taxon>Pucciniales</taxon>
        <taxon>Sphaerophragmiaceae</taxon>
        <taxon>Austropuccinia</taxon>
    </lineage>
</organism>